<proteinExistence type="predicted"/>
<keyword evidence="1" id="KW-1133">Transmembrane helix</keyword>
<feature type="transmembrane region" description="Helical" evidence="1">
    <location>
        <begin position="164"/>
        <end position="191"/>
    </location>
</feature>
<feature type="transmembrane region" description="Helical" evidence="1">
    <location>
        <begin position="243"/>
        <end position="266"/>
    </location>
</feature>
<organism evidence="2 3">
    <name type="scientific">Luteimonas padinae</name>
    <dbReference type="NCBI Taxonomy" id="1714359"/>
    <lineage>
        <taxon>Bacteria</taxon>
        <taxon>Pseudomonadati</taxon>
        <taxon>Pseudomonadota</taxon>
        <taxon>Gammaproteobacteria</taxon>
        <taxon>Lysobacterales</taxon>
        <taxon>Lysobacteraceae</taxon>
        <taxon>Luteimonas</taxon>
    </lineage>
</organism>
<comment type="caution">
    <text evidence="2">The sequence shown here is derived from an EMBL/GenBank/DDBJ whole genome shotgun (WGS) entry which is preliminary data.</text>
</comment>
<feature type="transmembrane region" description="Helical" evidence="1">
    <location>
        <begin position="114"/>
        <end position="133"/>
    </location>
</feature>
<evidence type="ECO:0008006" key="4">
    <source>
        <dbReference type="Google" id="ProtNLM"/>
    </source>
</evidence>
<evidence type="ECO:0000313" key="2">
    <source>
        <dbReference type="EMBL" id="MFC0718818.1"/>
    </source>
</evidence>
<accession>A0ABV6SZF1</accession>
<sequence>MNATAETLPVAKAPAHRTHRFALLLRREYWEHRGGIFWAPVIAGAISLLLTAVFFVIAAVGIRNADSDATVNLDDGTTMSINGLDLGVLAEQLSAEDKAQLASGIDMTMLMASAWPYIVMVFVMFFYCLGALYDERKDRSVLFWKSLPLSDGETVLSKVATATLVIPLVATLAAIATVFAFLLLLSVMVMAHGGNPWELIWSPGHPLQVSAYVLAAIPVYAVWALPTVGWLMLCSAWARSVPFLWALLVPILSGVFVSMFSVMRLFNLDAEWFWGHIVARLLLGVVPLTRHDIHRIGGFDAGEDSMLALVSPPGVWSNLLQPEMWIGAAAGVAMLLLATRLRRWRDEG</sequence>
<feature type="transmembrane region" description="Helical" evidence="1">
    <location>
        <begin position="36"/>
        <end position="62"/>
    </location>
</feature>
<keyword evidence="1" id="KW-0812">Transmembrane</keyword>
<gene>
    <name evidence="2" type="ORF">ACFFFU_13885</name>
</gene>
<name>A0ABV6SZF1_9GAMM</name>
<feature type="transmembrane region" description="Helical" evidence="1">
    <location>
        <begin position="211"/>
        <end position="231"/>
    </location>
</feature>
<evidence type="ECO:0000256" key="1">
    <source>
        <dbReference type="SAM" id="Phobius"/>
    </source>
</evidence>
<reference evidence="2 3" key="1">
    <citation type="submission" date="2024-09" db="EMBL/GenBank/DDBJ databases">
        <authorList>
            <person name="Sun Q."/>
            <person name="Mori K."/>
        </authorList>
    </citation>
    <scope>NUCLEOTIDE SEQUENCE [LARGE SCALE GENOMIC DNA]</scope>
    <source>
        <strain evidence="2 3">KCTC 52403</strain>
    </source>
</reference>
<keyword evidence="3" id="KW-1185">Reference proteome</keyword>
<dbReference type="EMBL" id="JBHLTF010000033">
    <property type="protein sequence ID" value="MFC0718818.1"/>
    <property type="molecule type" value="Genomic_DNA"/>
</dbReference>
<protein>
    <recommendedName>
        <fullName evidence="4">ABC transporter permease</fullName>
    </recommendedName>
</protein>
<feature type="transmembrane region" description="Helical" evidence="1">
    <location>
        <begin position="324"/>
        <end position="341"/>
    </location>
</feature>
<evidence type="ECO:0000313" key="3">
    <source>
        <dbReference type="Proteomes" id="UP001589898"/>
    </source>
</evidence>
<dbReference type="Proteomes" id="UP001589898">
    <property type="component" value="Unassembled WGS sequence"/>
</dbReference>
<dbReference type="RefSeq" id="WP_229823040.1">
    <property type="nucleotide sequence ID" value="NZ_BMZT01000002.1"/>
</dbReference>
<keyword evidence="1" id="KW-0472">Membrane</keyword>